<keyword evidence="1" id="KW-0732">Signal</keyword>
<keyword evidence="3" id="KW-1185">Reference proteome</keyword>
<dbReference type="InterPro" id="IPR013424">
    <property type="entry name" value="Ice-binding_C"/>
</dbReference>
<accession>A0ABT7PR49</accession>
<name>A0ABT7PR49_9BACT</name>
<feature type="signal peptide" evidence="1">
    <location>
        <begin position="1"/>
        <end position="22"/>
    </location>
</feature>
<proteinExistence type="predicted"/>
<organism evidence="2 3">
    <name type="scientific">Roseiconus lacunae</name>
    <dbReference type="NCBI Taxonomy" id="2605694"/>
    <lineage>
        <taxon>Bacteria</taxon>
        <taxon>Pseudomonadati</taxon>
        <taxon>Planctomycetota</taxon>
        <taxon>Planctomycetia</taxon>
        <taxon>Pirellulales</taxon>
        <taxon>Pirellulaceae</taxon>
        <taxon>Roseiconus</taxon>
    </lineage>
</organism>
<dbReference type="Proteomes" id="UP001239462">
    <property type="component" value="Unassembled WGS sequence"/>
</dbReference>
<reference evidence="2 3" key="1">
    <citation type="submission" date="2023-06" db="EMBL/GenBank/DDBJ databases">
        <title>Roseiconus lacunae JC819 isolated from Gulf of Mannar region, Tamil Nadu.</title>
        <authorList>
            <person name="Pk S."/>
            <person name="Ch S."/>
            <person name="Ch V.R."/>
        </authorList>
    </citation>
    <scope>NUCLEOTIDE SEQUENCE [LARGE SCALE GENOMIC DNA]</scope>
    <source>
        <strain evidence="2 3">JC819</strain>
    </source>
</reference>
<sequence>MKKHLTLIIVALTCLNAATAIAQQNGPYSGISGVTDGAIDNPIARSELSVFESRVVDYSPAPGVGDRLVSPTTGFASLGDLYSPIARPDGLTGFDKRYQPDVGSEPSSFHAGSVTDPYAGNVFDNSDTYGFIGIDMPGTITLGFDKAIANGDGADFAVFENGFGLGGNTSLFAELAFVEVSSNGSDFLRFPSISLNTAPTAGAGTFQGFDMSNVYNLAGKHANNWGTPFDLDELSTDALVLSGVLDLNNINYVRLVDVVGSGELVDESGNSIAGISRDSQGNAILDNWVTFDSGGFDYVGLPTGAVGVINVSAVPEPSALAALGGLSFGMMLRRRRRNRA</sequence>
<evidence type="ECO:0000256" key="1">
    <source>
        <dbReference type="SAM" id="SignalP"/>
    </source>
</evidence>
<comment type="caution">
    <text evidence="2">The sequence shown here is derived from an EMBL/GenBank/DDBJ whole genome shotgun (WGS) entry which is preliminary data.</text>
</comment>
<feature type="chain" id="PRO_5046076796" evidence="1">
    <location>
        <begin position="23"/>
        <end position="340"/>
    </location>
</feature>
<dbReference type="RefSeq" id="WP_289166994.1">
    <property type="nucleotide sequence ID" value="NZ_JASZZN010000029.1"/>
</dbReference>
<evidence type="ECO:0000313" key="2">
    <source>
        <dbReference type="EMBL" id="MDM4018982.1"/>
    </source>
</evidence>
<evidence type="ECO:0000313" key="3">
    <source>
        <dbReference type="Proteomes" id="UP001239462"/>
    </source>
</evidence>
<dbReference type="EMBL" id="JASZZN010000029">
    <property type="protein sequence ID" value="MDM4018982.1"/>
    <property type="molecule type" value="Genomic_DNA"/>
</dbReference>
<gene>
    <name evidence="2" type="ORF">QTN89_26250</name>
</gene>
<dbReference type="NCBIfam" id="TIGR02595">
    <property type="entry name" value="PEP_CTERM"/>
    <property type="match status" value="1"/>
</dbReference>
<protein>
    <submittedName>
        <fullName evidence="2">PEP-CTERM sorting domain-containing protein</fullName>
    </submittedName>
</protein>